<feature type="region of interest" description="Disordered" evidence="1">
    <location>
        <begin position="136"/>
        <end position="157"/>
    </location>
</feature>
<accession>A0A6P7TZQ7</accession>
<gene>
    <name evidence="3" type="primary">LOC115229153</name>
</gene>
<evidence type="ECO:0000313" key="3">
    <source>
        <dbReference type="RefSeq" id="XP_029655420.1"/>
    </source>
</evidence>
<sequence>MLVPDKSQFLNLESYVARLCRYFSALPPMGPRHQNPPSNVPSDLDSWTHVFVRDDSVKGPLVSPYKGPFRVISRTPKVLKLDINGRSETVSVDRLKRAYFEVSTSFDDPTSTTIVEPSHAPLRTPPFTHAPLTTPPFTHATLSTPTSSSQPASNKPYVMRSGRTVHWPKKLSKTIYI</sequence>
<evidence type="ECO:0000256" key="1">
    <source>
        <dbReference type="SAM" id="MobiDB-lite"/>
    </source>
</evidence>
<reference evidence="3" key="1">
    <citation type="submission" date="2025-08" db="UniProtKB">
        <authorList>
            <consortium name="RefSeq"/>
        </authorList>
    </citation>
    <scope>IDENTIFICATION</scope>
</reference>
<organism evidence="2 3">
    <name type="scientific">Octopus sinensis</name>
    <name type="common">East Asian common octopus</name>
    <dbReference type="NCBI Taxonomy" id="2607531"/>
    <lineage>
        <taxon>Eukaryota</taxon>
        <taxon>Metazoa</taxon>
        <taxon>Spiralia</taxon>
        <taxon>Lophotrochozoa</taxon>
        <taxon>Mollusca</taxon>
        <taxon>Cephalopoda</taxon>
        <taxon>Coleoidea</taxon>
        <taxon>Octopodiformes</taxon>
        <taxon>Octopoda</taxon>
        <taxon>Incirrata</taxon>
        <taxon>Octopodidae</taxon>
        <taxon>Octopus</taxon>
    </lineage>
</organism>
<name>A0A6P7TZQ7_9MOLL</name>
<dbReference type="AlphaFoldDB" id="A0A6P7TZQ7"/>
<dbReference type="KEGG" id="osn:115229153"/>
<protein>
    <submittedName>
        <fullName evidence="3">Uncharacterized protein LOC115229153</fullName>
    </submittedName>
</protein>
<keyword evidence="2" id="KW-1185">Reference proteome</keyword>
<dbReference type="PANTHER" id="PTHR38681">
    <property type="entry name" value="RETROVIRUS-RELATED POL POLYPROTEIN FROM TRANSPOSON 412-LIKE PROTEIN-RELATED"/>
    <property type="match status" value="1"/>
</dbReference>
<evidence type="ECO:0000313" key="2">
    <source>
        <dbReference type="Proteomes" id="UP000515154"/>
    </source>
</evidence>
<dbReference type="RefSeq" id="XP_029655420.1">
    <property type="nucleotide sequence ID" value="XM_029799560.1"/>
</dbReference>
<dbReference type="Proteomes" id="UP000515154">
    <property type="component" value="Unplaced"/>
</dbReference>
<dbReference type="PANTHER" id="PTHR38681:SF1">
    <property type="entry name" value="RETROVIRUS-RELATED POL POLYPROTEIN FROM TRANSPOSON 412-LIKE PROTEIN"/>
    <property type="match status" value="1"/>
</dbReference>
<proteinExistence type="predicted"/>
<feature type="compositionally biased region" description="Polar residues" evidence="1">
    <location>
        <begin position="140"/>
        <end position="153"/>
    </location>
</feature>